<evidence type="ECO:0000256" key="1">
    <source>
        <dbReference type="SAM" id="Coils"/>
    </source>
</evidence>
<feature type="coiled-coil region" evidence="1">
    <location>
        <begin position="131"/>
        <end position="165"/>
    </location>
</feature>
<comment type="caution">
    <text evidence="3">The sequence shown here is derived from an EMBL/GenBank/DDBJ whole genome shotgun (WGS) entry which is preliminary data.</text>
</comment>
<dbReference type="EMBL" id="WMQE01000007">
    <property type="protein sequence ID" value="MTK20634.1"/>
    <property type="molecule type" value="Genomic_DNA"/>
</dbReference>
<keyword evidence="2" id="KW-0812">Transmembrane</keyword>
<keyword evidence="2" id="KW-1133">Transmembrane helix</keyword>
<protein>
    <submittedName>
        <fullName evidence="3">Uncharacterized protein</fullName>
    </submittedName>
</protein>
<dbReference type="Proteomes" id="UP000487649">
    <property type="component" value="Unassembled WGS sequence"/>
</dbReference>
<evidence type="ECO:0000313" key="3">
    <source>
        <dbReference type="EMBL" id="MTK20634.1"/>
    </source>
</evidence>
<name>A0A9X4XC58_9FIRM</name>
<proteinExistence type="predicted"/>
<reference evidence="3 4" key="1">
    <citation type="journal article" date="2019" name="Nat. Med.">
        <title>A library of human gut bacterial isolates paired with longitudinal multiomics data enables mechanistic microbiome research.</title>
        <authorList>
            <person name="Poyet M."/>
            <person name="Groussin M."/>
            <person name="Gibbons S.M."/>
            <person name="Avila-Pacheco J."/>
            <person name="Jiang X."/>
            <person name="Kearney S.M."/>
            <person name="Perrotta A.R."/>
            <person name="Berdy B."/>
            <person name="Zhao S."/>
            <person name="Lieberman T.D."/>
            <person name="Swanson P.K."/>
            <person name="Smith M."/>
            <person name="Roesemann S."/>
            <person name="Alexander J.E."/>
            <person name="Rich S.A."/>
            <person name="Livny J."/>
            <person name="Vlamakis H."/>
            <person name="Clish C."/>
            <person name="Bullock K."/>
            <person name="Deik A."/>
            <person name="Scott J."/>
            <person name="Pierce K.A."/>
            <person name="Xavier R.J."/>
            <person name="Alm E.J."/>
        </authorList>
    </citation>
    <scope>NUCLEOTIDE SEQUENCE [LARGE SCALE GENOMIC DNA]</scope>
    <source>
        <strain evidence="3 4">BIOML-A198</strain>
    </source>
</reference>
<feature type="transmembrane region" description="Helical" evidence="2">
    <location>
        <begin position="6"/>
        <end position="28"/>
    </location>
</feature>
<feature type="transmembrane region" description="Helical" evidence="2">
    <location>
        <begin position="69"/>
        <end position="91"/>
    </location>
</feature>
<feature type="transmembrane region" description="Helical" evidence="2">
    <location>
        <begin position="40"/>
        <end position="57"/>
    </location>
</feature>
<keyword evidence="1" id="KW-0175">Coiled coil</keyword>
<accession>A0A9X4XC58</accession>
<evidence type="ECO:0000256" key="2">
    <source>
        <dbReference type="SAM" id="Phobius"/>
    </source>
</evidence>
<sequence length="220" mass="25459">MTIELFQIIIFIIGMVIGKIFLRVPFINEDVSEDLVTKKDYFYWITGLCIFIILWISTDLYKDKDFSQYLSFAGTVTSILLGLVAIIYSYFQNYDSARSRDSLENTSKKLDDITVSLESSVREFKDLSENLNTINELVNILSKQVGELNEELADLKHNMNSKLNETNSILRESSLQQIQGKTWGTPQKEYRYFVDPAAEAIRRASNNEIKRQEVERRGLK</sequence>
<organism evidence="3 4">
    <name type="scientific">Turicibacter sanguinis</name>
    <dbReference type="NCBI Taxonomy" id="154288"/>
    <lineage>
        <taxon>Bacteria</taxon>
        <taxon>Bacillati</taxon>
        <taxon>Bacillota</taxon>
        <taxon>Erysipelotrichia</taxon>
        <taxon>Erysipelotrichales</taxon>
        <taxon>Turicibacteraceae</taxon>
        <taxon>Turicibacter</taxon>
    </lineage>
</organism>
<dbReference type="AlphaFoldDB" id="A0A9X4XC58"/>
<evidence type="ECO:0000313" key="4">
    <source>
        <dbReference type="Proteomes" id="UP000487649"/>
    </source>
</evidence>
<keyword evidence="2" id="KW-0472">Membrane</keyword>
<gene>
    <name evidence="3" type="ORF">GMA92_04175</name>
</gene>